<proteinExistence type="predicted"/>
<gene>
    <name evidence="2" type="ORF">IAB27_06610</name>
</gene>
<comment type="caution">
    <text evidence="2">The sequence shown here is derived from an EMBL/GenBank/DDBJ whole genome shotgun (WGS) entry which is preliminary data.</text>
</comment>
<accession>A0A9D0ZTK7</accession>
<reference evidence="2" key="2">
    <citation type="journal article" date="2021" name="PeerJ">
        <title>Extensive microbial diversity within the chicken gut microbiome revealed by metagenomics and culture.</title>
        <authorList>
            <person name="Gilroy R."/>
            <person name="Ravi A."/>
            <person name="Getino M."/>
            <person name="Pursley I."/>
            <person name="Horton D.L."/>
            <person name="Alikhan N.F."/>
            <person name="Baker D."/>
            <person name="Gharbi K."/>
            <person name="Hall N."/>
            <person name="Watson M."/>
            <person name="Adriaenssens E.M."/>
            <person name="Foster-Nyarko E."/>
            <person name="Jarju S."/>
            <person name="Secka A."/>
            <person name="Antonio M."/>
            <person name="Oren A."/>
            <person name="Chaudhuri R.R."/>
            <person name="La Ragione R."/>
            <person name="Hildebrand F."/>
            <person name="Pallen M.J."/>
        </authorList>
    </citation>
    <scope>NUCLEOTIDE SEQUENCE</scope>
    <source>
        <strain evidence="2">CHK147-3167</strain>
    </source>
</reference>
<feature type="domain" description="AbiEi antitoxin N-terminal" evidence="1">
    <location>
        <begin position="5"/>
        <end position="53"/>
    </location>
</feature>
<sequence>MSKEEQILNLIKMNNGLITSKEISKYGINRMFLTRLVKSGKLERVKKGLYVLPNTWGDEYFNLIYGINAVFSYDTALYFLGLCETVPSIYHITVCRGYNGKLKHMENVKLHFVKKEIFRLGKIEIKSPQGQIITCYNAERCICDLLKNKDKEDLETVKYAITEYLRDKQNRDLPKLVEYSKRLNVEDEVNRYLEVLM</sequence>
<dbReference type="InterPro" id="IPR025159">
    <property type="entry name" value="AbiEi_N"/>
</dbReference>
<reference evidence="2" key="1">
    <citation type="submission" date="2020-10" db="EMBL/GenBank/DDBJ databases">
        <authorList>
            <person name="Gilroy R."/>
        </authorList>
    </citation>
    <scope>NUCLEOTIDE SEQUENCE</scope>
    <source>
        <strain evidence="2">CHK147-3167</strain>
    </source>
</reference>
<evidence type="ECO:0000313" key="3">
    <source>
        <dbReference type="Proteomes" id="UP000886786"/>
    </source>
</evidence>
<dbReference type="Proteomes" id="UP000886786">
    <property type="component" value="Unassembled WGS sequence"/>
</dbReference>
<name>A0A9D0ZTK7_9FIRM</name>
<evidence type="ECO:0000313" key="2">
    <source>
        <dbReference type="EMBL" id="HIQ91272.1"/>
    </source>
</evidence>
<dbReference type="Pfam" id="PF13338">
    <property type="entry name" value="AbiEi_4"/>
    <property type="match status" value="1"/>
</dbReference>
<dbReference type="EMBL" id="DVFV01000111">
    <property type="protein sequence ID" value="HIQ91272.1"/>
    <property type="molecule type" value="Genomic_DNA"/>
</dbReference>
<organism evidence="2 3">
    <name type="scientific">Candidatus Coprosoma intestinipullorum</name>
    <dbReference type="NCBI Taxonomy" id="2840752"/>
    <lineage>
        <taxon>Bacteria</taxon>
        <taxon>Bacillati</taxon>
        <taxon>Bacillota</taxon>
        <taxon>Bacillota incertae sedis</taxon>
        <taxon>Candidatus Coprosoma</taxon>
    </lineage>
</organism>
<protein>
    <submittedName>
        <fullName evidence="2">Type IV toxin-antitoxin system AbiEi family antitoxin domain-containing protein</fullName>
    </submittedName>
</protein>
<evidence type="ECO:0000259" key="1">
    <source>
        <dbReference type="Pfam" id="PF13338"/>
    </source>
</evidence>
<dbReference type="AlphaFoldDB" id="A0A9D0ZTK7"/>